<comment type="catalytic activity">
    <reaction evidence="9">
        <text>sn-glycerol 3-phosphate + NADP(+) = dihydroxyacetone phosphate + NADPH + H(+)</text>
        <dbReference type="Rhea" id="RHEA:11096"/>
        <dbReference type="ChEBI" id="CHEBI:15378"/>
        <dbReference type="ChEBI" id="CHEBI:57597"/>
        <dbReference type="ChEBI" id="CHEBI:57642"/>
        <dbReference type="ChEBI" id="CHEBI:57783"/>
        <dbReference type="ChEBI" id="CHEBI:58349"/>
        <dbReference type="EC" id="1.1.1.94"/>
    </reaction>
    <physiologicalReaction direction="right-to-left" evidence="9">
        <dbReference type="Rhea" id="RHEA:11098"/>
    </physiologicalReaction>
</comment>
<evidence type="ECO:0000256" key="12">
    <source>
        <dbReference type="ARBA" id="ARBA00080511"/>
    </source>
</evidence>
<dbReference type="SUPFAM" id="SSF48179">
    <property type="entry name" value="6-phosphogluconate dehydrogenase C-terminal domain-like"/>
    <property type="match status" value="1"/>
</dbReference>
<feature type="binding site" evidence="13">
    <location>
        <position position="272"/>
    </location>
    <ligand>
        <name>sn-glycerol 3-phosphate</name>
        <dbReference type="ChEBI" id="CHEBI:57597"/>
    </ligand>
</feature>
<evidence type="ECO:0000256" key="17">
    <source>
        <dbReference type="RuleBase" id="RU000437"/>
    </source>
</evidence>
<feature type="binding site" evidence="13">
    <location>
        <position position="125"/>
    </location>
    <ligand>
        <name>sn-glycerol 3-phosphate</name>
        <dbReference type="ChEBI" id="CHEBI:57597"/>
    </ligand>
</feature>
<feature type="binding site" evidence="13">
    <location>
        <position position="52"/>
    </location>
    <ligand>
        <name>NADPH</name>
        <dbReference type="ChEBI" id="CHEBI:57783"/>
    </ligand>
</feature>
<dbReference type="InterPro" id="IPR006168">
    <property type="entry name" value="G3P_DH_NAD-dep"/>
</dbReference>
<dbReference type="SUPFAM" id="SSF51735">
    <property type="entry name" value="NAD(P)-binding Rossmann-fold domains"/>
    <property type="match status" value="1"/>
</dbReference>
<feature type="binding site" evidence="13">
    <location>
        <position position="31"/>
    </location>
    <ligand>
        <name>NADPH</name>
        <dbReference type="ChEBI" id="CHEBI:57783"/>
    </ligand>
</feature>
<feature type="binding site" evidence="13">
    <location>
        <position position="153"/>
    </location>
    <ligand>
        <name>sn-glycerol 3-phosphate</name>
        <dbReference type="ChEBI" id="CHEBI:57597"/>
    </ligand>
</feature>
<evidence type="ECO:0000256" key="7">
    <source>
        <dbReference type="ARBA" id="ARBA00023209"/>
    </source>
</evidence>
<dbReference type="PANTHER" id="PTHR11728:SF1">
    <property type="entry name" value="GLYCEROL-3-PHOSPHATE DEHYDROGENASE [NAD(+)] 2, CHLOROPLASTIC"/>
    <property type="match status" value="1"/>
</dbReference>
<comment type="pathway">
    <text evidence="13">Membrane lipid metabolism; glycerophospholipid metabolism.</text>
</comment>
<keyword evidence="13" id="KW-0963">Cytoplasm</keyword>
<evidence type="ECO:0000256" key="5">
    <source>
        <dbReference type="ARBA" id="ARBA00023027"/>
    </source>
</evidence>
<dbReference type="RefSeq" id="WP_183910101.1">
    <property type="nucleotide sequence ID" value="NZ_JACHXZ010000002.1"/>
</dbReference>
<comment type="function">
    <text evidence="13">Catalyzes the reduction of the glycolytic intermediate dihydroxyacetone phosphate (DHAP) to sn-glycerol 3-phosphate (G3P), the key precursor for phospholipid synthesis.</text>
</comment>
<evidence type="ECO:0000256" key="3">
    <source>
        <dbReference type="ARBA" id="ARBA00022857"/>
    </source>
</evidence>
<keyword evidence="21" id="KW-1185">Reference proteome</keyword>
<keyword evidence="3 13" id="KW-0521">NADP</keyword>
<dbReference type="HAMAP" id="MF_00394">
    <property type="entry name" value="NAD_Glyc3P_dehydrog"/>
    <property type="match status" value="1"/>
</dbReference>
<evidence type="ECO:0000256" key="8">
    <source>
        <dbReference type="ARBA" id="ARBA00023264"/>
    </source>
</evidence>
<name>A0A839UTF4_9GAMM</name>
<feature type="binding site" evidence="13">
    <location>
        <position position="157"/>
    </location>
    <ligand>
        <name>NADPH</name>
        <dbReference type="ChEBI" id="CHEBI:57783"/>
    </ligand>
</feature>
<dbReference type="NCBIfam" id="NF000946">
    <property type="entry name" value="PRK00094.2-4"/>
    <property type="match status" value="1"/>
</dbReference>
<dbReference type="AlphaFoldDB" id="A0A839UTF4"/>
<feature type="binding site" evidence="13">
    <location>
        <position position="273"/>
    </location>
    <ligand>
        <name>sn-glycerol 3-phosphate</name>
        <dbReference type="ChEBI" id="CHEBI:57597"/>
    </ligand>
</feature>
<feature type="active site" description="Proton acceptor" evidence="13 14">
    <location>
        <position position="208"/>
    </location>
</feature>
<dbReference type="InterPro" id="IPR036291">
    <property type="entry name" value="NAD(P)-bd_dom_sf"/>
</dbReference>
<dbReference type="GO" id="GO:0047952">
    <property type="term" value="F:glycerol-3-phosphate dehydrogenase [NAD(P)+] activity"/>
    <property type="evidence" value="ECO:0007669"/>
    <property type="project" value="UniProtKB-UniRule"/>
</dbReference>
<keyword evidence="7 13" id="KW-0594">Phospholipid biosynthesis</keyword>
<evidence type="ECO:0000256" key="15">
    <source>
        <dbReference type="PIRSR" id="PIRSR000114-2"/>
    </source>
</evidence>
<dbReference type="InterPro" id="IPR013328">
    <property type="entry name" value="6PGD_dom2"/>
</dbReference>
<dbReference type="EMBL" id="JACHXZ010000002">
    <property type="protein sequence ID" value="MBB3168635.1"/>
    <property type="molecule type" value="Genomic_DNA"/>
</dbReference>
<dbReference type="InterPro" id="IPR006109">
    <property type="entry name" value="G3P_DH_NAD-dep_C"/>
</dbReference>
<keyword evidence="6 13" id="KW-0443">Lipid metabolism</keyword>
<comment type="similarity">
    <text evidence="1 13 17">Belongs to the NAD-dependent glycerol-3-phosphate dehydrogenase family.</text>
</comment>
<dbReference type="NCBIfam" id="NF000942">
    <property type="entry name" value="PRK00094.1-4"/>
    <property type="match status" value="1"/>
</dbReference>
<feature type="binding site" evidence="16">
    <location>
        <position position="157"/>
    </location>
    <ligand>
        <name>NAD(+)</name>
        <dbReference type="ChEBI" id="CHEBI:57540"/>
    </ligand>
</feature>
<feature type="binding site" evidence="13">
    <location>
        <position position="208"/>
    </location>
    <ligand>
        <name>sn-glycerol 3-phosphate</name>
        <dbReference type="ChEBI" id="CHEBI:57597"/>
    </ligand>
</feature>
<dbReference type="PRINTS" id="PR00077">
    <property type="entry name" value="GPDHDRGNASE"/>
</dbReference>
<feature type="binding site" evidence="13">
    <location>
        <position position="271"/>
    </location>
    <ligand>
        <name>sn-glycerol 3-phosphate</name>
        <dbReference type="ChEBI" id="CHEBI:57597"/>
    </ligand>
</feature>
<comment type="catalytic activity">
    <reaction evidence="13">
        <text>sn-glycerol 3-phosphate + NAD(+) = dihydroxyacetone phosphate + NADH + H(+)</text>
        <dbReference type="Rhea" id="RHEA:11092"/>
        <dbReference type="ChEBI" id="CHEBI:15378"/>
        <dbReference type="ChEBI" id="CHEBI:57540"/>
        <dbReference type="ChEBI" id="CHEBI:57597"/>
        <dbReference type="ChEBI" id="CHEBI:57642"/>
        <dbReference type="ChEBI" id="CHEBI:57945"/>
        <dbReference type="EC" id="1.1.1.94"/>
    </reaction>
</comment>
<dbReference type="Pfam" id="PF01210">
    <property type="entry name" value="NAD_Gly3P_dh_N"/>
    <property type="match status" value="1"/>
</dbReference>
<feature type="binding site" evidence="13">
    <location>
        <position position="261"/>
    </location>
    <ligand>
        <name>sn-glycerol 3-phosphate</name>
        <dbReference type="ChEBI" id="CHEBI:57597"/>
    </ligand>
</feature>
<dbReference type="Gene3D" id="3.40.50.720">
    <property type="entry name" value="NAD(P)-binding Rossmann-like Domain"/>
    <property type="match status" value="1"/>
</dbReference>
<keyword evidence="2 13" id="KW-0444">Lipid biosynthesis</keyword>
<dbReference type="GO" id="GO:0051287">
    <property type="term" value="F:NAD binding"/>
    <property type="evidence" value="ECO:0007669"/>
    <property type="project" value="InterPro"/>
</dbReference>
<evidence type="ECO:0000259" key="19">
    <source>
        <dbReference type="Pfam" id="PF07479"/>
    </source>
</evidence>
<evidence type="ECO:0000313" key="20">
    <source>
        <dbReference type="EMBL" id="MBB3168635.1"/>
    </source>
</evidence>
<feature type="binding site" evidence="16">
    <location>
        <position position="272"/>
    </location>
    <ligand>
        <name>NAD(+)</name>
        <dbReference type="ChEBI" id="CHEBI:57540"/>
    </ligand>
</feature>
<feature type="binding site" evidence="13">
    <location>
        <position position="125"/>
    </location>
    <ligand>
        <name>NADPH</name>
        <dbReference type="ChEBI" id="CHEBI:57783"/>
    </ligand>
</feature>
<evidence type="ECO:0000256" key="14">
    <source>
        <dbReference type="PIRSR" id="PIRSR000114-1"/>
    </source>
</evidence>
<dbReference type="InterPro" id="IPR011128">
    <property type="entry name" value="G3P_DH_NAD-dep_N"/>
</dbReference>
<dbReference type="FunFam" id="1.10.1040.10:FF:000001">
    <property type="entry name" value="Glycerol-3-phosphate dehydrogenase [NAD(P)+]"/>
    <property type="match status" value="1"/>
</dbReference>
<dbReference type="Gene3D" id="1.10.1040.10">
    <property type="entry name" value="N-(1-d-carboxylethyl)-l-norvaline Dehydrogenase, domain 2"/>
    <property type="match status" value="1"/>
</dbReference>
<evidence type="ECO:0000256" key="4">
    <source>
        <dbReference type="ARBA" id="ARBA00023002"/>
    </source>
</evidence>
<evidence type="ECO:0000256" key="9">
    <source>
        <dbReference type="ARBA" id="ARBA00052716"/>
    </source>
</evidence>
<feature type="binding site" evidence="13">
    <location>
        <position position="296"/>
    </location>
    <ligand>
        <name>NADPH</name>
        <dbReference type="ChEBI" id="CHEBI:57783"/>
    </ligand>
</feature>
<dbReference type="GO" id="GO:0046167">
    <property type="term" value="P:glycerol-3-phosphate biosynthetic process"/>
    <property type="evidence" value="ECO:0007669"/>
    <property type="project" value="UniProtKB-UniRule"/>
</dbReference>
<dbReference type="GO" id="GO:0005975">
    <property type="term" value="P:carbohydrate metabolic process"/>
    <property type="evidence" value="ECO:0007669"/>
    <property type="project" value="InterPro"/>
</dbReference>
<keyword evidence="4 13" id="KW-0560">Oxidoreductase</keyword>
<dbReference type="PIRSF" id="PIRSF000114">
    <property type="entry name" value="Glycerol-3-P_dh"/>
    <property type="match status" value="1"/>
</dbReference>
<dbReference type="Pfam" id="PF07479">
    <property type="entry name" value="NAD_Gly3P_dh_C"/>
    <property type="match status" value="1"/>
</dbReference>
<keyword evidence="13" id="KW-0547">Nucleotide-binding</keyword>
<feature type="binding site" evidence="16">
    <location>
        <begin position="27"/>
        <end position="32"/>
    </location>
    <ligand>
        <name>NAD(+)</name>
        <dbReference type="ChEBI" id="CHEBI:57540"/>
    </ligand>
</feature>
<feature type="binding site" evidence="13">
    <location>
        <position position="272"/>
    </location>
    <ligand>
        <name>NADPH</name>
        <dbReference type="ChEBI" id="CHEBI:57783"/>
    </ligand>
</feature>
<evidence type="ECO:0000256" key="11">
    <source>
        <dbReference type="ARBA" id="ARBA00069372"/>
    </source>
</evidence>
<dbReference type="PANTHER" id="PTHR11728">
    <property type="entry name" value="GLYCEROL-3-PHOSPHATE DEHYDROGENASE"/>
    <property type="match status" value="1"/>
</dbReference>
<reference evidence="20 21" key="1">
    <citation type="submission" date="2020-08" db="EMBL/GenBank/DDBJ databases">
        <title>Genomic Encyclopedia of Type Strains, Phase III (KMG-III): the genomes of soil and plant-associated and newly described type strains.</title>
        <authorList>
            <person name="Whitman W."/>
        </authorList>
    </citation>
    <scope>NUCLEOTIDE SEQUENCE [LARGE SCALE GENOMIC DNA]</scope>
    <source>
        <strain evidence="20 21">CECT 8571</strain>
    </source>
</reference>
<comment type="subcellular location">
    <subcellularLocation>
        <location evidence="13">Cytoplasm</location>
    </subcellularLocation>
</comment>
<evidence type="ECO:0000259" key="18">
    <source>
        <dbReference type="Pfam" id="PF01210"/>
    </source>
</evidence>
<evidence type="ECO:0000256" key="16">
    <source>
        <dbReference type="PIRSR" id="PIRSR000114-3"/>
    </source>
</evidence>
<dbReference type="InterPro" id="IPR008927">
    <property type="entry name" value="6-PGluconate_DH-like_C_sf"/>
</dbReference>
<dbReference type="FunFam" id="3.40.50.720:FF:000019">
    <property type="entry name" value="Glycerol-3-phosphate dehydrogenase [NAD(P)+]"/>
    <property type="match status" value="1"/>
</dbReference>
<evidence type="ECO:0000256" key="13">
    <source>
        <dbReference type="HAMAP-Rule" id="MF_00394"/>
    </source>
</evidence>
<comment type="caution">
    <text evidence="13">Lacks conserved residue(s) required for the propagation of feature annotation.</text>
</comment>
<dbReference type="UniPathway" id="UPA00940"/>
<feature type="binding site" evidence="13">
    <location>
        <position position="68"/>
    </location>
    <ligand>
        <name>NADPH</name>
        <dbReference type="ChEBI" id="CHEBI:57783"/>
    </ligand>
</feature>
<evidence type="ECO:0000313" key="21">
    <source>
        <dbReference type="Proteomes" id="UP000559987"/>
    </source>
</evidence>
<feature type="binding site" evidence="15">
    <location>
        <begin position="272"/>
        <end position="273"/>
    </location>
    <ligand>
        <name>substrate</name>
    </ligand>
</feature>
<keyword evidence="8 13" id="KW-1208">Phospholipid metabolism</keyword>
<evidence type="ECO:0000256" key="2">
    <source>
        <dbReference type="ARBA" id="ARBA00022516"/>
    </source>
</evidence>
<gene>
    <name evidence="13" type="primary">gpsA</name>
    <name evidence="20" type="ORF">FHS30_001819</name>
</gene>
<evidence type="ECO:0000256" key="6">
    <source>
        <dbReference type="ARBA" id="ARBA00023098"/>
    </source>
</evidence>
<dbReference type="Proteomes" id="UP000559987">
    <property type="component" value="Unassembled WGS sequence"/>
</dbReference>
<comment type="caution">
    <text evidence="20">The sequence shown here is derived from an EMBL/GenBank/DDBJ whole genome shotgun (WGS) entry which is preliminary data.</text>
</comment>
<dbReference type="GO" id="GO:0046168">
    <property type="term" value="P:glycerol-3-phosphate catabolic process"/>
    <property type="evidence" value="ECO:0007669"/>
    <property type="project" value="InterPro"/>
</dbReference>
<dbReference type="GO" id="GO:0046474">
    <property type="term" value="P:glycerophospholipid biosynthetic process"/>
    <property type="evidence" value="ECO:0007669"/>
    <property type="project" value="TreeGrafter"/>
</dbReference>
<evidence type="ECO:0000256" key="10">
    <source>
        <dbReference type="ARBA" id="ARBA00066687"/>
    </source>
</evidence>
<proteinExistence type="inferred from homology"/>
<feature type="domain" description="Glycerol-3-phosphate dehydrogenase NAD-dependent N-terminal" evidence="18">
    <location>
        <begin position="22"/>
        <end position="174"/>
    </location>
</feature>
<keyword evidence="5 13" id="KW-0520">NAD</keyword>
<dbReference type="NCBIfam" id="NF000940">
    <property type="entry name" value="PRK00094.1-2"/>
    <property type="match status" value="1"/>
</dbReference>
<feature type="binding site" evidence="13">
    <location>
        <position position="298"/>
    </location>
    <ligand>
        <name>NADPH</name>
        <dbReference type="ChEBI" id="CHEBI:57783"/>
    </ligand>
</feature>
<feature type="binding site" evidence="15">
    <location>
        <position position="125"/>
    </location>
    <ligand>
        <name>substrate</name>
    </ligand>
</feature>
<dbReference type="EC" id="1.1.1.94" evidence="10 13"/>
<sequence>MSDENSNNTASIATKAAVKPVKVAVLGGGSFGTAVANISAHNGHPTYLWMRHKDRALLCQRDRENAHYVPGYRFADSLNATSDLAEAVGDASLVFVSVPSSGFREVVQKIKPFVRSDALLVSTTKGIEGKGFTLMSEILEQEMPGHAIGVLSGPNFAKEIIEQQQTGTVIASDSGTLIRRVQTVLSSDTFRVYANRDRRGVELAGALKNIYAIISGMATALGAGSNTHAMLITRSLAEMSRLANTLGANPMTFLGLAGVGDLILTCTSDLSRNYRVGFALGQGRALDDIVAELGQVAEGVNTLQVVAAKAQEMDVYMPLVKGLYAVIFQGLPIEEVAHKLMVGEQNHDVEFMGAGDE</sequence>
<feature type="domain" description="Glycerol-3-phosphate dehydrogenase NAD-dependent C-terminal" evidence="19">
    <location>
        <begin position="197"/>
        <end position="336"/>
    </location>
</feature>
<protein>
    <recommendedName>
        <fullName evidence="11 13">Glycerol-3-phosphate dehydrogenase [NAD(P)+]</fullName>
        <ecNumber evidence="10 13">1.1.1.94</ecNumber>
    </recommendedName>
    <alternativeName>
        <fullName evidence="13">NAD(P)(+)-dependent glycerol-3-phosphate dehydrogenase</fullName>
    </alternativeName>
    <alternativeName>
        <fullName evidence="12 13">NAD(P)H-dependent dihydroxyacetone-phosphate reductase</fullName>
    </alternativeName>
</protein>
<evidence type="ECO:0000256" key="1">
    <source>
        <dbReference type="ARBA" id="ARBA00011009"/>
    </source>
</evidence>
<organism evidence="20 21">
    <name type="scientific">Simiduia aestuariiviva</name>
    <dbReference type="NCBI Taxonomy" id="1510459"/>
    <lineage>
        <taxon>Bacteria</taxon>
        <taxon>Pseudomonadati</taxon>
        <taxon>Pseudomonadota</taxon>
        <taxon>Gammaproteobacteria</taxon>
        <taxon>Cellvibrionales</taxon>
        <taxon>Cellvibrionaceae</taxon>
        <taxon>Simiduia</taxon>
    </lineage>
</organism>
<dbReference type="PROSITE" id="PS00957">
    <property type="entry name" value="NAD_G3PDH"/>
    <property type="match status" value="1"/>
</dbReference>
<dbReference type="GO" id="GO:0005829">
    <property type="term" value="C:cytosol"/>
    <property type="evidence" value="ECO:0007669"/>
    <property type="project" value="TreeGrafter"/>
</dbReference>
<feature type="binding site" evidence="13">
    <location>
        <position position="51"/>
    </location>
    <ligand>
        <name>NADPH</name>
        <dbReference type="ChEBI" id="CHEBI:57783"/>
    </ligand>
</feature>
<feature type="binding site" evidence="13">
    <location>
        <position position="30"/>
    </location>
    <ligand>
        <name>NADPH</name>
        <dbReference type="ChEBI" id="CHEBI:57783"/>
    </ligand>
</feature>
<accession>A0A839UTF4</accession>